<dbReference type="Proteomes" id="UP000008181">
    <property type="component" value="Chromosome 3"/>
</dbReference>
<proteinExistence type="predicted"/>
<dbReference type="AlphaFoldDB" id="G2R833"/>
<accession>G2R833</accession>
<feature type="compositionally biased region" description="Basic and acidic residues" evidence="1">
    <location>
        <begin position="266"/>
        <end position="277"/>
    </location>
</feature>
<reference evidence="2 3" key="1">
    <citation type="journal article" date="2011" name="Nat. Biotechnol.">
        <title>Comparative genomic analysis of the thermophilic biomass-degrading fungi Myceliophthora thermophila and Thielavia terrestris.</title>
        <authorList>
            <person name="Berka R.M."/>
            <person name="Grigoriev I.V."/>
            <person name="Otillar R."/>
            <person name="Salamov A."/>
            <person name="Grimwood J."/>
            <person name="Reid I."/>
            <person name="Ishmael N."/>
            <person name="John T."/>
            <person name="Darmond C."/>
            <person name="Moisan M.-C."/>
            <person name="Henrissat B."/>
            <person name="Coutinho P.M."/>
            <person name="Lombard V."/>
            <person name="Natvig D.O."/>
            <person name="Lindquist E."/>
            <person name="Schmutz J."/>
            <person name="Lucas S."/>
            <person name="Harris P."/>
            <person name="Powlowski J."/>
            <person name="Bellemare A."/>
            <person name="Taylor D."/>
            <person name="Butler G."/>
            <person name="de Vries R.P."/>
            <person name="Allijn I.E."/>
            <person name="van den Brink J."/>
            <person name="Ushinsky S."/>
            <person name="Storms R."/>
            <person name="Powell A.J."/>
            <person name="Paulsen I.T."/>
            <person name="Elbourne L.D.H."/>
            <person name="Baker S.E."/>
            <person name="Magnuson J."/>
            <person name="LaBoissiere S."/>
            <person name="Clutterbuck A.J."/>
            <person name="Martinez D."/>
            <person name="Wogulis M."/>
            <person name="de Leon A.L."/>
            <person name="Rey M.W."/>
            <person name="Tsang A."/>
        </authorList>
    </citation>
    <scope>NUCLEOTIDE SEQUENCE [LARGE SCALE GENOMIC DNA]</scope>
    <source>
        <strain evidence="3">ATCC 38088 / NRRL 8126</strain>
    </source>
</reference>
<sequence length="277" mass="30922">MAAAVRKMAAAVRQRDAVVKESNAVIQERDALRKAWLKEDHQRRVEEVDRVFHEAEALHKSDELKIKNLGNQLAMTKTTTLALEKQLHDPQQQENLDLEGHAATLSAELRLARQALREAEQLAAIFLSIVLHLRAVLWFIAEVARLVCASANPQVHALRAALAQRTRQMEQRRQERDQAAVEVIELLEQRADARGARNILAWQLQEARGRYHDLDALFLSVLDRAEHENSSSLPPTPPSSDGPSISTVASPSDPFASQGTTLHSGASHDRPLKHMTP</sequence>
<protein>
    <submittedName>
        <fullName evidence="2">Uncharacterized protein</fullName>
    </submittedName>
</protein>
<gene>
    <name evidence="2" type="ORF">THITE_2129883</name>
</gene>
<feature type="compositionally biased region" description="Polar residues" evidence="1">
    <location>
        <begin position="247"/>
        <end position="264"/>
    </location>
</feature>
<dbReference type="KEGG" id="ttt:THITE_2129883"/>
<keyword evidence="3" id="KW-1185">Reference proteome</keyword>
<dbReference type="HOGENOM" id="CLU_1005373_0_0_1"/>
<dbReference type="GeneID" id="11516128"/>
<dbReference type="RefSeq" id="XP_003654428.1">
    <property type="nucleotide sequence ID" value="XM_003654380.1"/>
</dbReference>
<feature type="region of interest" description="Disordered" evidence="1">
    <location>
        <begin position="228"/>
        <end position="277"/>
    </location>
</feature>
<name>G2R833_THETT</name>
<organism evidence="2 3">
    <name type="scientific">Thermothielavioides terrestris (strain ATCC 38088 / NRRL 8126)</name>
    <name type="common">Thielavia terrestris</name>
    <dbReference type="NCBI Taxonomy" id="578455"/>
    <lineage>
        <taxon>Eukaryota</taxon>
        <taxon>Fungi</taxon>
        <taxon>Dikarya</taxon>
        <taxon>Ascomycota</taxon>
        <taxon>Pezizomycotina</taxon>
        <taxon>Sordariomycetes</taxon>
        <taxon>Sordariomycetidae</taxon>
        <taxon>Sordariales</taxon>
        <taxon>Chaetomiaceae</taxon>
        <taxon>Thermothielavioides</taxon>
        <taxon>Thermothielavioides terrestris</taxon>
    </lineage>
</organism>
<evidence type="ECO:0000313" key="3">
    <source>
        <dbReference type="Proteomes" id="UP000008181"/>
    </source>
</evidence>
<evidence type="ECO:0000313" key="2">
    <source>
        <dbReference type="EMBL" id="AEO68092.1"/>
    </source>
</evidence>
<dbReference type="EMBL" id="CP003011">
    <property type="protein sequence ID" value="AEO68092.1"/>
    <property type="molecule type" value="Genomic_DNA"/>
</dbReference>
<evidence type="ECO:0000256" key="1">
    <source>
        <dbReference type="SAM" id="MobiDB-lite"/>
    </source>
</evidence>